<organism evidence="1">
    <name type="scientific">Tetraodon nigroviridis</name>
    <name type="common">Spotted green pufferfish</name>
    <name type="synonym">Chelonodon nigroviridis</name>
    <dbReference type="NCBI Taxonomy" id="99883"/>
    <lineage>
        <taxon>Eukaryota</taxon>
        <taxon>Metazoa</taxon>
        <taxon>Chordata</taxon>
        <taxon>Craniata</taxon>
        <taxon>Vertebrata</taxon>
        <taxon>Euteleostomi</taxon>
        <taxon>Actinopterygii</taxon>
        <taxon>Neopterygii</taxon>
        <taxon>Teleostei</taxon>
        <taxon>Neoteleostei</taxon>
        <taxon>Acanthomorphata</taxon>
        <taxon>Eupercaria</taxon>
        <taxon>Tetraodontiformes</taxon>
        <taxon>Tetradontoidea</taxon>
        <taxon>Tetraodontidae</taxon>
        <taxon>Tetraodon</taxon>
    </lineage>
</organism>
<gene>
    <name evidence="1" type="ORF">GSTENG00018099001</name>
</gene>
<protein>
    <submittedName>
        <fullName evidence="1">Chromosome 5 SCAF14581, whole genome shotgun sequence</fullName>
    </submittedName>
</protein>
<reference evidence="1" key="2">
    <citation type="submission" date="2004-02" db="EMBL/GenBank/DDBJ databases">
        <authorList>
            <consortium name="Genoscope"/>
            <consortium name="Whitehead Institute Centre for Genome Research"/>
        </authorList>
    </citation>
    <scope>NUCLEOTIDE SEQUENCE</scope>
</reference>
<evidence type="ECO:0000313" key="1">
    <source>
        <dbReference type="EMBL" id="CAF99869.1"/>
    </source>
</evidence>
<proteinExistence type="predicted"/>
<sequence>MTYHRVTIQRKWLLVNPSESKFPVVSMPV</sequence>
<dbReference type="KEGG" id="tng:GSTEN00018099G001"/>
<dbReference type="AlphaFoldDB" id="Q4SHL3"/>
<dbReference type="EMBL" id="CAAE01014581">
    <property type="protein sequence ID" value="CAF99869.1"/>
    <property type="molecule type" value="Genomic_DNA"/>
</dbReference>
<reference evidence="1" key="1">
    <citation type="journal article" date="2004" name="Nature">
        <title>Genome duplication in the teleost fish Tetraodon nigroviridis reveals the early vertebrate proto-karyotype.</title>
        <authorList>
            <person name="Jaillon O."/>
            <person name="Aury J.-M."/>
            <person name="Brunet F."/>
            <person name="Petit J.-L."/>
            <person name="Stange-Thomann N."/>
            <person name="Mauceli E."/>
            <person name="Bouneau L."/>
            <person name="Fischer C."/>
            <person name="Ozouf-Costaz C."/>
            <person name="Bernot A."/>
            <person name="Nicaud S."/>
            <person name="Jaffe D."/>
            <person name="Fisher S."/>
            <person name="Lutfalla G."/>
            <person name="Dossat C."/>
            <person name="Segurens B."/>
            <person name="Dasilva C."/>
            <person name="Salanoubat M."/>
            <person name="Levy M."/>
            <person name="Boudet N."/>
            <person name="Castellano S."/>
            <person name="Anthouard V."/>
            <person name="Jubin C."/>
            <person name="Castelli V."/>
            <person name="Katinka M."/>
            <person name="Vacherie B."/>
            <person name="Biemont C."/>
            <person name="Skalli Z."/>
            <person name="Cattolico L."/>
            <person name="Poulain J."/>
            <person name="De Berardinis V."/>
            <person name="Cruaud C."/>
            <person name="Duprat S."/>
            <person name="Brottier P."/>
            <person name="Coutanceau J.-P."/>
            <person name="Gouzy J."/>
            <person name="Parra G."/>
            <person name="Lardier G."/>
            <person name="Chapple C."/>
            <person name="McKernan K.J."/>
            <person name="McEwan P."/>
            <person name="Bosak S."/>
            <person name="Kellis M."/>
            <person name="Volff J.-N."/>
            <person name="Guigo R."/>
            <person name="Zody M.C."/>
            <person name="Mesirov J."/>
            <person name="Lindblad-Toh K."/>
            <person name="Birren B."/>
            <person name="Nusbaum C."/>
            <person name="Kahn D."/>
            <person name="Robinson-Rechavi M."/>
            <person name="Laudet V."/>
            <person name="Schachter V."/>
            <person name="Quetier F."/>
            <person name="Saurin W."/>
            <person name="Scarpelli C."/>
            <person name="Wincker P."/>
            <person name="Lander E.S."/>
            <person name="Weissenbach J."/>
            <person name="Roest Crollius H."/>
        </authorList>
    </citation>
    <scope>NUCLEOTIDE SEQUENCE [LARGE SCALE GENOMIC DNA]</scope>
</reference>
<name>Q4SHL3_TETNG</name>
<accession>Q4SHL3</accession>